<keyword evidence="1" id="KW-0812">Transmembrane</keyword>
<proteinExistence type="predicted"/>
<dbReference type="Pfam" id="PF01085">
    <property type="entry name" value="HH_signal"/>
    <property type="match status" value="1"/>
</dbReference>
<dbReference type="EMBL" id="BGPR01000309">
    <property type="protein sequence ID" value="GBM12110.1"/>
    <property type="molecule type" value="Genomic_DNA"/>
</dbReference>
<name>A0A4Y2D5W1_ARAVE</name>
<dbReference type="SUPFAM" id="SSF55166">
    <property type="entry name" value="Hedgehog/DD-peptidase"/>
    <property type="match status" value="1"/>
</dbReference>
<dbReference type="OrthoDB" id="5212at2759"/>
<dbReference type="GO" id="GO:0005509">
    <property type="term" value="F:calcium ion binding"/>
    <property type="evidence" value="ECO:0007669"/>
    <property type="project" value="TreeGrafter"/>
</dbReference>
<dbReference type="PANTHER" id="PTHR11889:SF31">
    <property type="entry name" value="PROTEIN HEDGEHOG"/>
    <property type="match status" value="1"/>
</dbReference>
<dbReference type="GO" id="GO:0001708">
    <property type="term" value="P:cell fate specification"/>
    <property type="evidence" value="ECO:0007669"/>
    <property type="project" value="TreeGrafter"/>
</dbReference>
<evidence type="ECO:0000256" key="1">
    <source>
        <dbReference type="SAM" id="Phobius"/>
    </source>
</evidence>
<evidence type="ECO:0000313" key="4">
    <source>
        <dbReference type="Proteomes" id="UP000499080"/>
    </source>
</evidence>
<evidence type="ECO:0000313" key="3">
    <source>
        <dbReference type="EMBL" id="GBM12110.1"/>
    </source>
</evidence>
<dbReference type="GO" id="GO:0007267">
    <property type="term" value="P:cell-cell signaling"/>
    <property type="evidence" value="ECO:0007669"/>
    <property type="project" value="InterPro"/>
</dbReference>
<dbReference type="InterPro" id="IPR009045">
    <property type="entry name" value="Zn_M74/Hedgehog-like"/>
</dbReference>
<dbReference type="InterPro" id="IPR000320">
    <property type="entry name" value="Hedgehog_signalling_dom"/>
</dbReference>
<protein>
    <submittedName>
        <fullName evidence="3">Sonic hedgehog protein</fullName>
    </submittedName>
</protein>
<dbReference type="GO" id="GO:0005113">
    <property type="term" value="F:patched binding"/>
    <property type="evidence" value="ECO:0007669"/>
    <property type="project" value="TreeGrafter"/>
</dbReference>
<feature type="transmembrane region" description="Helical" evidence="1">
    <location>
        <begin position="6"/>
        <end position="26"/>
    </location>
</feature>
<keyword evidence="4" id="KW-1185">Reference proteome</keyword>
<dbReference type="GO" id="GO:0007224">
    <property type="term" value="P:smoothened signaling pathway"/>
    <property type="evidence" value="ECO:0007669"/>
    <property type="project" value="TreeGrafter"/>
</dbReference>
<accession>A0A4Y2D5W1</accession>
<keyword evidence="1" id="KW-0472">Membrane</keyword>
<dbReference type="InterPro" id="IPR050387">
    <property type="entry name" value="Hedgehog_Signaling"/>
</dbReference>
<dbReference type="GO" id="GO:0010468">
    <property type="term" value="P:regulation of gene expression"/>
    <property type="evidence" value="ECO:0007669"/>
    <property type="project" value="TreeGrafter"/>
</dbReference>
<organism evidence="3 4">
    <name type="scientific">Araneus ventricosus</name>
    <name type="common">Orbweaver spider</name>
    <name type="synonym">Epeira ventricosa</name>
    <dbReference type="NCBI Taxonomy" id="182803"/>
    <lineage>
        <taxon>Eukaryota</taxon>
        <taxon>Metazoa</taxon>
        <taxon>Ecdysozoa</taxon>
        <taxon>Arthropoda</taxon>
        <taxon>Chelicerata</taxon>
        <taxon>Arachnida</taxon>
        <taxon>Araneae</taxon>
        <taxon>Araneomorphae</taxon>
        <taxon>Entelegynae</taxon>
        <taxon>Araneoidea</taxon>
        <taxon>Araneidae</taxon>
        <taxon>Araneus</taxon>
    </lineage>
</organism>
<dbReference type="Proteomes" id="UP000499080">
    <property type="component" value="Unassembled WGS sequence"/>
</dbReference>
<evidence type="ECO:0000259" key="2">
    <source>
        <dbReference type="Pfam" id="PF01085"/>
    </source>
</evidence>
<gene>
    <name evidence="3" type="primary">Shh</name>
    <name evidence="3" type="ORF">AVEN_39452_1</name>
</gene>
<dbReference type="PANTHER" id="PTHR11889">
    <property type="entry name" value="HEDGEHOG"/>
    <property type="match status" value="1"/>
</dbReference>
<feature type="domain" description="Hedgehog N-terminal signalling" evidence="2">
    <location>
        <begin position="21"/>
        <end position="103"/>
    </location>
</feature>
<reference evidence="3 4" key="1">
    <citation type="journal article" date="2019" name="Sci. Rep.">
        <title>Orb-weaving spider Araneus ventricosus genome elucidates the spidroin gene catalogue.</title>
        <authorList>
            <person name="Kono N."/>
            <person name="Nakamura H."/>
            <person name="Ohtoshi R."/>
            <person name="Moran D.A.P."/>
            <person name="Shinohara A."/>
            <person name="Yoshida Y."/>
            <person name="Fujiwara M."/>
            <person name="Mori M."/>
            <person name="Tomita M."/>
            <person name="Arakawa K."/>
        </authorList>
    </citation>
    <scope>NUCLEOTIDE SEQUENCE [LARGE SCALE GENOMIC DNA]</scope>
</reference>
<sequence>MKSSIFVRLVFVNAILQASACGPGMFGRRRSNKKRTPLVFKERVPNVSEFSLSASGPSLGKLTRNDPKFKELVPNYSKDIIFRDEEGTGSDRLMTNSMQQPITHYDEYLRPAFPTGSSVSWVGLELPSVGVYTLHYEDFTVDKLTAKKIDAPLSPFD</sequence>
<dbReference type="AlphaFoldDB" id="A0A4Y2D5W1"/>
<dbReference type="Gene3D" id="3.30.1380.10">
    <property type="match status" value="1"/>
</dbReference>
<dbReference type="GO" id="GO:0005615">
    <property type="term" value="C:extracellular space"/>
    <property type="evidence" value="ECO:0007669"/>
    <property type="project" value="TreeGrafter"/>
</dbReference>
<comment type="caution">
    <text evidence="3">The sequence shown here is derived from an EMBL/GenBank/DDBJ whole genome shotgun (WGS) entry which is preliminary data.</text>
</comment>
<keyword evidence="1" id="KW-1133">Transmembrane helix</keyword>